<dbReference type="Pfam" id="PF13439">
    <property type="entry name" value="Glyco_transf_4"/>
    <property type="match status" value="1"/>
</dbReference>
<evidence type="ECO:0000259" key="1">
    <source>
        <dbReference type="Pfam" id="PF13439"/>
    </source>
</evidence>
<dbReference type="Gene3D" id="3.40.50.2000">
    <property type="entry name" value="Glycogen Phosphorylase B"/>
    <property type="match status" value="2"/>
</dbReference>
<evidence type="ECO:0000313" key="3">
    <source>
        <dbReference type="Proteomes" id="UP000318199"/>
    </source>
</evidence>
<dbReference type="PANTHER" id="PTHR12526">
    <property type="entry name" value="GLYCOSYLTRANSFERASE"/>
    <property type="match status" value="1"/>
</dbReference>
<dbReference type="SUPFAM" id="SSF53756">
    <property type="entry name" value="UDP-Glycosyltransferase/glycogen phosphorylase"/>
    <property type="match status" value="1"/>
</dbReference>
<name>A0A562ZFC2_9BURK</name>
<sequence>MISAVPPLRSLWVHNFDPSIPVGGVFMHTLADAMRECGVRVDLFYTGRLSNPLEIWRARTLLRELSSEFDVVHAQYGSMCSLVASAAPGRKLVSLRGSDWYEIPEGPFAERMHGTLANTFTRQALPHYDRVVVMSHAMRAEIEGRSRSLARGVIDVVPDGLDLRLFRPMDRQDCRRALGHPDDQRPWVLMTTVFEDNPIKRVPLAKAAVELARQSMPELVLKVASNVAHETMPLWVNACDAVVLTSVHEGWPNAIKEALACNVPFVSTNVSDLAAISAQEPACKTVAAEPRALADALLATLRHPGRANLRDHVQSMDVRAVAQRLREIYDEMVLTPCAD</sequence>
<keyword evidence="3" id="KW-1185">Reference proteome</keyword>
<keyword evidence="2" id="KW-0808">Transferase</keyword>
<dbReference type="Pfam" id="PF13692">
    <property type="entry name" value="Glyco_trans_1_4"/>
    <property type="match status" value="1"/>
</dbReference>
<dbReference type="InterPro" id="IPR028098">
    <property type="entry name" value="Glyco_trans_4-like_N"/>
</dbReference>
<dbReference type="OrthoDB" id="258796at2"/>
<reference evidence="2 3" key="1">
    <citation type="submission" date="2019-07" db="EMBL/GenBank/DDBJ databases">
        <title>Caenimonas sedimenti sp. nov., isolated from activated sludge.</title>
        <authorList>
            <person name="Xu J."/>
        </authorList>
    </citation>
    <scope>NUCLEOTIDE SEQUENCE [LARGE SCALE GENOMIC DNA]</scope>
    <source>
        <strain evidence="2 3">HX-9-20</strain>
    </source>
</reference>
<protein>
    <submittedName>
        <fullName evidence="2">Glycosyltransferase family 4 protein</fullName>
    </submittedName>
</protein>
<proteinExistence type="predicted"/>
<dbReference type="EMBL" id="VOBQ01000026">
    <property type="protein sequence ID" value="TWO66145.1"/>
    <property type="molecule type" value="Genomic_DNA"/>
</dbReference>
<gene>
    <name evidence="2" type="ORF">FN976_26745</name>
</gene>
<organism evidence="2 3">
    <name type="scientific">Caenimonas sedimenti</name>
    <dbReference type="NCBI Taxonomy" id="2596921"/>
    <lineage>
        <taxon>Bacteria</taxon>
        <taxon>Pseudomonadati</taxon>
        <taxon>Pseudomonadota</taxon>
        <taxon>Betaproteobacteria</taxon>
        <taxon>Burkholderiales</taxon>
        <taxon>Comamonadaceae</taxon>
        <taxon>Caenimonas</taxon>
    </lineage>
</organism>
<comment type="caution">
    <text evidence="2">The sequence shown here is derived from an EMBL/GenBank/DDBJ whole genome shotgun (WGS) entry which is preliminary data.</text>
</comment>
<dbReference type="Proteomes" id="UP000318199">
    <property type="component" value="Unassembled WGS sequence"/>
</dbReference>
<dbReference type="RefSeq" id="WP_145896771.1">
    <property type="nucleotide sequence ID" value="NZ_VOBQ01000026.1"/>
</dbReference>
<accession>A0A562ZFC2</accession>
<evidence type="ECO:0000313" key="2">
    <source>
        <dbReference type="EMBL" id="TWO66145.1"/>
    </source>
</evidence>
<feature type="domain" description="Glycosyltransferase subfamily 4-like N-terminal" evidence="1">
    <location>
        <begin position="43"/>
        <end position="163"/>
    </location>
</feature>
<dbReference type="GO" id="GO:0016757">
    <property type="term" value="F:glycosyltransferase activity"/>
    <property type="evidence" value="ECO:0007669"/>
    <property type="project" value="UniProtKB-ARBA"/>
</dbReference>
<dbReference type="AlphaFoldDB" id="A0A562ZFC2"/>